<sequence>MTDYTVDAARRDCILNFELTKNILQRLHIIDHFKNDIERIEEELGRSTKKLRIAFSGRMPMIPRETHLRFHNPFFISSNRCRQIVRGKCTVGW</sequence>
<dbReference type="EMBL" id="KN833005">
    <property type="protein sequence ID" value="KIM80152.1"/>
    <property type="molecule type" value="Genomic_DNA"/>
</dbReference>
<evidence type="ECO:0000313" key="1">
    <source>
        <dbReference type="EMBL" id="KIM80152.1"/>
    </source>
</evidence>
<dbReference type="InParanoid" id="A0A0C3BS74"/>
<dbReference type="AlphaFoldDB" id="A0A0C3BS74"/>
<reference evidence="1 2" key="1">
    <citation type="submission" date="2014-04" db="EMBL/GenBank/DDBJ databases">
        <authorList>
            <consortium name="DOE Joint Genome Institute"/>
            <person name="Kuo A."/>
            <person name="Tarkka M."/>
            <person name="Buscot F."/>
            <person name="Kohler A."/>
            <person name="Nagy L.G."/>
            <person name="Floudas D."/>
            <person name="Copeland A."/>
            <person name="Barry K.W."/>
            <person name="Cichocki N."/>
            <person name="Veneault-Fourrey C."/>
            <person name="LaButti K."/>
            <person name="Lindquist E.A."/>
            <person name="Lipzen A."/>
            <person name="Lundell T."/>
            <person name="Morin E."/>
            <person name="Murat C."/>
            <person name="Sun H."/>
            <person name="Tunlid A."/>
            <person name="Henrissat B."/>
            <person name="Grigoriev I.V."/>
            <person name="Hibbett D.S."/>
            <person name="Martin F."/>
            <person name="Nordberg H.P."/>
            <person name="Cantor M.N."/>
            <person name="Hua S.X."/>
        </authorList>
    </citation>
    <scope>NUCLEOTIDE SEQUENCE [LARGE SCALE GENOMIC DNA]</scope>
    <source>
        <strain evidence="1 2">F 1598</strain>
    </source>
</reference>
<evidence type="ECO:0000313" key="2">
    <source>
        <dbReference type="Proteomes" id="UP000054166"/>
    </source>
</evidence>
<dbReference type="HOGENOM" id="CLU_2400460_0_0_1"/>
<name>A0A0C3BS74_PILCF</name>
<dbReference type="Proteomes" id="UP000054166">
    <property type="component" value="Unassembled WGS sequence"/>
</dbReference>
<organism evidence="1 2">
    <name type="scientific">Piloderma croceum (strain F 1598)</name>
    <dbReference type="NCBI Taxonomy" id="765440"/>
    <lineage>
        <taxon>Eukaryota</taxon>
        <taxon>Fungi</taxon>
        <taxon>Dikarya</taxon>
        <taxon>Basidiomycota</taxon>
        <taxon>Agaricomycotina</taxon>
        <taxon>Agaricomycetes</taxon>
        <taxon>Agaricomycetidae</taxon>
        <taxon>Atheliales</taxon>
        <taxon>Atheliaceae</taxon>
        <taxon>Piloderma</taxon>
    </lineage>
</organism>
<proteinExistence type="predicted"/>
<reference evidence="2" key="2">
    <citation type="submission" date="2015-01" db="EMBL/GenBank/DDBJ databases">
        <title>Evolutionary Origins and Diversification of the Mycorrhizal Mutualists.</title>
        <authorList>
            <consortium name="DOE Joint Genome Institute"/>
            <consortium name="Mycorrhizal Genomics Consortium"/>
            <person name="Kohler A."/>
            <person name="Kuo A."/>
            <person name="Nagy L.G."/>
            <person name="Floudas D."/>
            <person name="Copeland A."/>
            <person name="Barry K.W."/>
            <person name="Cichocki N."/>
            <person name="Veneault-Fourrey C."/>
            <person name="LaButti K."/>
            <person name="Lindquist E.A."/>
            <person name="Lipzen A."/>
            <person name="Lundell T."/>
            <person name="Morin E."/>
            <person name="Murat C."/>
            <person name="Riley R."/>
            <person name="Ohm R."/>
            <person name="Sun H."/>
            <person name="Tunlid A."/>
            <person name="Henrissat B."/>
            <person name="Grigoriev I.V."/>
            <person name="Hibbett D.S."/>
            <person name="Martin F."/>
        </authorList>
    </citation>
    <scope>NUCLEOTIDE SEQUENCE [LARGE SCALE GENOMIC DNA]</scope>
    <source>
        <strain evidence="2">F 1598</strain>
    </source>
</reference>
<accession>A0A0C3BS74</accession>
<keyword evidence="2" id="KW-1185">Reference proteome</keyword>
<protein>
    <submittedName>
        <fullName evidence="1">Uncharacterized protein</fullName>
    </submittedName>
</protein>
<gene>
    <name evidence="1" type="ORF">PILCRDRAFT_537189</name>
</gene>